<dbReference type="GO" id="GO:0000981">
    <property type="term" value="F:DNA-binding transcription factor activity, RNA polymerase II-specific"/>
    <property type="evidence" value="ECO:0007669"/>
    <property type="project" value="TreeGrafter"/>
</dbReference>
<dbReference type="EMBL" id="MLAK01000727">
    <property type="protein sequence ID" value="OHT06341.1"/>
    <property type="molecule type" value="Genomic_DNA"/>
</dbReference>
<proteinExistence type="predicted"/>
<dbReference type="InterPro" id="IPR017930">
    <property type="entry name" value="Myb_dom"/>
</dbReference>
<dbReference type="PANTHER" id="PTHR45614:SF253">
    <property type="entry name" value="CHROMOSOME UNDETERMINED SCAFFOLD_38, WHOLE GENOME SHOTGUN SEQUENCE"/>
    <property type="match status" value="1"/>
</dbReference>
<accession>A0A1J4KA61</accession>
<keyword evidence="4" id="KW-1185">Reference proteome</keyword>
<feature type="domain" description="Myb-like" evidence="1">
    <location>
        <begin position="54"/>
        <end position="104"/>
    </location>
</feature>
<organism evidence="3 4">
    <name type="scientific">Tritrichomonas foetus</name>
    <dbReference type="NCBI Taxonomy" id="1144522"/>
    <lineage>
        <taxon>Eukaryota</taxon>
        <taxon>Metamonada</taxon>
        <taxon>Parabasalia</taxon>
        <taxon>Tritrichomonadida</taxon>
        <taxon>Tritrichomonadidae</taxon>
        <taxon>Tritrichomonas</taxon>
    </lineage>
</organism>
<evidence type="ECO:0000313" key="4">
    <source>
        <dbReference type="Proteomes" id="UP000179807"/>
    </source>
</evidence>
<dbReference type="GO" id="GO:0005634">
    <property type="term" value="C:nucleus"/>
    <property type="evidence" value="ECO:0007669"/>
    <property type="project" value="TreeGrafter"/>
</dbReference>
<sequence>MKTGCSRKQFSEEEDKLLKKLVKEHGDCRWDFIAASIPFRSGRQCRDRYRNYLAPNLKLEKWTQEEDELLVQKYNELGPKWSKISKFFSGRTGSSLKNRWNYSICPRNKKKNATAVLNEVKDNTEVNEFITDRNDPAEKCEKHHSNATNNANSQFGKKENEKIHEYEIHKYRCISTESEQKESSCIGKIYEHTSTLNSSFSQNDESFDRKKQKEGENWCDTIISSPENNENMVSPYQNTNIKDFNVSPVQIVFKERPAFNCQIYFPFYTEPIFFDGSECICEMGLRNSPDANYIYF</sequence>
<reference evidence="3" key="1">
    <citation type="submission" date="2016-10" db="EMBL/GenBank/DDBJ databases">
        <authorList>
            <person name="Benchimol M."/>
            <person name="Almeida L.G."/>
            <person name="Vasconcelos A.T."/>
            <person name="Perreira-Neves A."/>
            <person name="Rosa I.A."/>
            <person name="Tasca T."/>
            <person name="Bogo M.R."/>
            <person name="de Souza W."/>
        </authorList>
    </citation>
    <scope>NUCLEOTIDE SEQUENCE [LARGE SCALE GENOMIC DNA]</scope>
    <source>
        <strain evidence="3">K</strain>
    </source>
</reference>
<dbReference type="SMART" id="SM00717">
    <property type="entry name" value="SANT"/>
    <property type="match status" value="2"/>
</dbReference>
<dbReference type="InterPro" id="IPR050560">
    <property type="entry name" value="MYB_TF"/>
</dbReference>
<dbReference type="PROSITE" id="PS51294">
    <property type="entry name" value="HTH_MYB"/>
    <property type="match status" value="2"/>
</dbReference>
<name>A0A1J4KA61_9EUKA</name>
<feature type="domain" description="HTH myb-type" evidence="2">
    <location>
        <begin position="1"/>
        <end position="57"/>
    </location>
</feature>
<evidence type="ECO:0000259" key="2">
    <source>
        <dbReference type="PROSITE" id="PS51294"/>
    </source>
</evidence>
<feature type="domain" description="Myb-like" evidence="1">
    <location>
        <begin position="2"/>
        <end position="53"/>
    </location>
</feature>
<feature type="domain" description="HTH myb-type" evidence="2">
    <location>
        <begin position="61"/>
        <end position="108"/>
    </location>
</feature>
<dbReference type="PANTHER" id="PTHR45614">
    <property type="entry name" value="MYB PROTEIN-RELATED"/>
    <property type="match status" value="1"/>
</dbReference>
<dbReference type="InterPro" id="IPR009057">
    <property type="entry name" value="Homeodomain-like_sf"/>
</dbReference>
<dbReference type="RefSeq" id="XP_068359477.1">
    <property type="nucleotide sequence ID" value="XM_068492532.1"/>
</dbReference>
<dbReference type="GeneID" id="94827236"/>
<dbReference type="InterPro" id="IPR001005">
    <property type="entry name" value="SANT/Myb"/>
</dbReference>
<comment type="caution">
    <text evidence="3">The sequence shown here is derived from an EMBL/GenBank/DDBJ whole genome shotgun (WGS) entry which is preliminary data.</text>
</comment>
<dbReference type="GO" id="GO:0000978">
    <property type="term" value="F:RNA polymerase II cis-regulatory region sequence-specific DNA binding"/>
    <property type="evidence" value="ECO:0007669"/>
    <property type="project" value="TreeGrafter"/>
</dbReference>
<dbReference type="AlphaFoldDB" id="A0A1J4KA61"/>
<dbReference type="PROSITE" id="PS50090">
    <property type="entry name" value="MYB_LIKE"/>
    <property type="match status" value="2"/>
</dbReference>
<protein>
    <recommendedName>
        <fullName evidence="5">Myb-like DNA-binding domain containing protein</fullName>
    </recommendedName>
</protein>
<evidence type="ECO:0000313" key="3">
    <source>
        <dbReference type="EMBL" id="OHT06341.1"/>
    </source>
</evidence>
<dbReference type="Proteomes" id="UP000179807">
    <property type="component" value="Unassembled WGS sequence"/>
</dbReference>
<dbReference type="VEuPathDB" id="TrichDB:TRFO_05511"/>
<dbReference type="Pfam" id="PF13921">
    <property type="entry name" value="Myb_DNA-bind_6"/>
    <property type="match status" value="1"/>
</dbReference>
<gene>
    <name evidence="3" type="ORF">TRFO_05511</name>
</gene>
<evidence type="ECO:0000259" key="1">
    <source>
        <dbReference type="PROSITE" id="PS50090"/>
    </source>
</evidence>
<dbReference type="Gene3D" id="1.10.10.60">
    <property type="entry name" value="Homeodomain-like"/>
    <property type="match status" value="2"/>
</dbReference>
<dbReference type="CDD" id="cd00167">
    <property type="entry name" value="SANT"/>
    <property type="match status" value="2"/>
</dbReference>
<evidence type="ECO:0008006" key="5">
    <source>
        <dbReference type="Google" id="ProtNLM"/>
    </source>
</evidence>
<dbReference type="OrthoDB" id="2143914at2759"/>
<dbReference type="SUPFAM" id="SSF46689">
    <property type="entry name" value="Homeodomain-like"/>
    <property type="match status" value="1"/>
</dbReference>